<keyword evidence="3" id="KW-1185">Reference proteome</keyword>
<keyword evidence="1" id="KW-0472">Membrane</keyword>
<comment type="caution">
    <text evidence="2">The sequence shown here is derived from an EMBL/GenBank/DDBJ whole genome shotgun (WGS) entry which is preliminary data.</text>
</comment>
<evidence type="ECO:0000313" key="2">
    <source>
        <dbReference type="EMBL" id="KAK7427262.1"/>
    </source>
</evidence>
<protein>
    <recommendedName>
        <fullName evidence="4">Vacuolar protein sorting-associated protein 62</fullName>
    </recommendedName>
</protein>
<accession>A0ABR1I2Z5</accession>
<proteinExistence type="predicted"/>
<gene>
    <name evidence="2" type="ORF">QQZ08_006198</name>
</gene>
<dbReference type="PANTHER" id="PTHR48174">
    <property type="entry name" value="DUF946 FAMILY PROTEIN"/>
    <property type="match status" value="1"/>
</dbReference>
<name>A0ABR1I2Z5_9HYPO</name>
<dbReference type="EMBL" id="JAZAVK010000055">
    <property type="protein sequence ID" value="KAK7427262.1"/>
    <property type="molecule type" value="Genomic_DNA"/>
</dbReference>
<dbReference type="PANTHER" id="PTHR48174:SF5">
    <property type="entry name" value="VACUOLAR PROTEIN SORTING-ASSOCIATED PROTEIN 62"/>
    <property type="match status" value="1"/>
</dbReference>
<evidence type="ECO:0000256" key="1">
    <source>
        <dbReference type="SAM" id="Phobius"/>
    </source>
</evidence>
<evidence type="ECO:0000313" key="3">
    <source>
        <dbReference type="Proteomes" id="UP001498421"/>
    </source>
</evidence>
<keyword evidence="1" id="KW-1133">Transmembrane helix</keyword>
<dbReference type="Pfam" id="PF06101">
    <property type="entry name" value="Vps62"/>
    <property type="match status" value="1"/>
</dbReference>
<sequence length="492" mass="55866">MPKLPKLIKQRDTSSLIVRQHKPTCVNELPIAILVKSWNWAGFDMAGDSISQGFRPGRVFGLFLVGLLICCARAEPNLAVPPFVASHAPLVWLHSQDQYRPSDLLAHLRHTTPTLKRKPIGHLPELDLDNLEILNKFGLSAALSSNDDPLSHPEWLRGEAPDAAGHIHNSTPCVVILVERGPVDLDAFYFYFYSYNEGPNITQVMEPLDRLISGGKASQGMHFGNHVGDWEHNMVRFRNGEPIGIYYSQHVDGEAYDWADATVSKTDGRPIVYSALGSHANYAGSGTQIHNIALLDYCDEGQMWDPILSAYFYRFDPPSFKLTRLSPPNQESSSPPSSNLTSFFYFTGHWGDIQYPDSDPRQEHTPHFGLRRFQTGPTGPRMKHLVRKGLKPDQRRSISWKEWAVATYLNMYPHFLKGWRKWVSLAFIIIVLVGIILGIKYAVKKFRTFEGYRKLHAEGIPLDDWRREEEAWDAEALLSSSDDDDEDEEYHL</sequence>
<keyword evidence="1" id="KW-0812">Transmembrane</keyword>
<feature type="transmembrane region" description="Helical" evidence="1">
    <location>
        <begin position="422"/>
        <end position="443"/>
    </location>
</feature>
<reference evidence="2 3" key="1">
    <citation type="journal article" date="2025" name="Microbiol. Resour. Announc.">
        <title>Draft genome sequences for Neonectria magnoliae and Neonectria punicea, canker pathogens of Liriodendron tulipifera and Acer saccharum in West Virginia.</title>
        <authorList>
            <person name="Petronek H.M."/>
            <person name="Kasson M.T."/>
            <person name="Metheny A.M."/>
            <person name="Stauder C.M."/>
            <person name="Lovett B."/>
            <person name="Lynch S.C."/>
            <person name="Garnas J.R."/>
            <person name="Kasson L.R."/>
            <person name="Stajich J.E."/>
        </authorList>
    </citation>
    <scope>NUCLEOTIDE SEQUENCE [LARGE SCALE GENOMIC DNA]</scope>
    <source>
        <strain evidence="2 3">NRRL 64651</strain>
    </source>
</reference>
<dbReference type="InterPro" id="IPR009291">
    <property type="entry name" value="Vps62"/>
</dbReference>
<evidence type="ECO:0008006" key="4">
    <source>
        <dbReference type="Google" id="ProtNLM"/>
    </source>
</evidence>
<organism evidence="2 3">
    <name type="scientific">Neonectria magnoliae</name>
    <dbReference type="NCBI Taxonomy" id="2732573"/>
    <lineage>
        <taxon>Eukaryota</taxon>
        <taxon>Fungi</taxon>
        <taxon>Dikarya</taxon>
        <taxon>Ascomycota</taxon>
        <taxon>Pezizomycotina</taxon>
        <taxon>Sordariomycetes</taxon>
        <taxon>Hypocreomycetidae</taxon>
        <taxon>Hypocreales</taxon>
        <taxon>Nectriaceae</taxon>
        <taxon>Neonectria</taxon>
    </lineage>
</organism>
<dbReference type="Proteomes" id="UP001498421">
    <property type="component" value="Unassembled WGS sequence"/>
</dbReference>